<proteinExistence type="predicted"/>
<accession>A0A9D2IGP5</accession>
<dbReference type="PROSITE" id="PS51839">
    <property type="entry name" value="4FE4S_HC3"/>
    <property type="match status" value="1"/>
</dbReference>
<keyword evidence="5" id="KW-0411">Iron-sulfur</keyword>
<dbReference type="PROSITE" id="PS51379">
    <property type="entry name" value="4FE4S_FER_2"/>
    <property type="match status" value="2"/>
</dbReference>
<dbReference type="GO" id="GO:0051539">
    <property type="term" value="F:4 iron, 4 sulfur cluster binding"/>
    <property type="evidence" value="ECO:0007669"/>
    <property type="project" value="UniProtKB-KW"/>
</dbReference>
<feature type="domain" description="4Fe-4S ferredoxin-type" evidence="6">
    <location>
        <begin position="185"/>
        <end position="214"/>
    </location>
</feature>
<dbReference type="PROSITE" id="PS00198">
    <property type="entry name" value="4FE4S_FER_1"/>
    <property type="match status" value="1"/>
</dbReference>
<dbReference type="Pfam" id="PF13510">
    <property type="entry name" value="Fer2_4"/>
    <property type="match status" value="1"/>
</dbReference>
<dbReference type="InterPro" id="IPR036991">
    <property type="entry name" value="Fe_hydrogenase_ssu_sf"/>
</dbReference>
<evidence type="ECO:0000256" key="4">
    <source>
        <dbReference type="ARBA" id="ARBA00023004"/>
    </source>
</evidence>
<protein>
    <submittedName>
        <fullName evidence="8">[FeFe] hydrogenase, group A</fullName>
    </submittedName>
</protein>
<keyword evidence="1" id="KW-0004">4Fe-4S</keyword>
<evidence type="ECO:0000313" key="8">
    <source>
        <dbReference type="EMBL" id="HIZ07931.1"/>
    </source>
</evidence>
<dbReference type="InterPro" id="IPR050340">
    <property type="entry name" value="Cytosolic_Fe-S_CAF"/>
</dbReference>
<dbReference type="NCBIfam" id="TIGR02512">
    <property type="entry name" value="FeFe_hydrog_A"/>
    <property type="match status" value="1"/>
</dbReference>
<dbReference type="Proteomes" id="UP000824024">
    <property type="component" value="Unassembled WGS sequence"/>
</dbReference>
<dbReference type="SUPFAM" id="SSF54862">
    <property type="entry name" value="4Fe-4S ferredoxins"/>
    <property type="match status" value="1"/>
</dbReference>
<evidence type="ECO:0000313" key="9">
    <source>
        <dbReference type="Proteomes" id="UP000824024"/>
    </source>
</evidence>
<dbReference type="SMART" id="SM00902">
    <property type="entry name" value="Fe_hyd_SSU"/>
    <property type="match status" value="1"/>
</dbReference>
<evidence type="ECO:0000256" key="3">
    <source>
        <dbReference type="ARBA" id="ARBA00022737"/>
    </source>
</evidence>
<dbReference type="Pfam" id="PF02256">
    <property type="entry name" value="Fe_hyd_SSU"/>
    <property type="match status" value="1"/>
</dbReference>
<organism evidence="8 9">
    <name type="scientific">Candidatus Eubacterium avistercoris</name>
    <dbReference type="NCBI Taxonomy" id="2838567"/>
    <lineage>
        <taxon>Bacteria</taxon>
        <taxon>Bacillati</taxon>
        <taxon>Bacillota</taxon>
        <taxon>Clostridia</taxon>
        <taxon>Eubacteriales</taxon>
        <taxon>Eubacteriaceae</taxon>
        <taxon>Eubacterium</taxon>
    </lineage>
</organism>
<dbReference type="FunFam" id="3.30.70.20:FF:000035">
    <property type="entry name" value="Iron hydrogenase 1"/>
    <property type="match status" value="1"/>
</dbReference>
<dbReference type="InterPro" id="IPR013352">
    <property type="entry name" value="Fe_hydrogenase_subset"/>
</dbReference>
<dbReference type="GO" id="GO:0005506">
    <property type="term" value="F:iron ion binding"/>
    <property type="evidence" value="ECO:0007669"/>
    <property type="project" value="InterPro"/>
</dbReference>
<dbReference type="Gene3D" id="3.10.20.740">
    <property type="match status" value="1"/>
</dbReference>
<dbReference type="EMBL" id="DXCH01000229">
    <property type="protein sequence ID" value="HIZ07931.1"/>
    <property type="molecule type" value="Genomic_DNA"/>
</dbReference>
<dbReference type="PANTHER" id="PTHR11615">
    <property type="entry name" value="NITRATE, FORMATE, IRON DEHYDROGENASE"/>
    <property type="match status" value="1"/>
</dbReference>
<dbReference type="InterPro" id="IPR019574">
    <property type="entry name" value="NADH_UbQ_OxRdtase_Gsu_4Fe4S-bd"/>
</dbReference>
<sequence length="581" mass="63305">MVNITINGNPVHAREGASVLEASREDKYASKQFDINILSLNYLRDVQQGDTSGLCIAEVAGKGIVNASTVTVEEGMEIVTNSPEIIGLQKKALQNILDHHDLDCRHCLRTGNCELQEIQYNLRMTKKTSDAKIKDTDVVEDGIIVRDHNKCVRCGRCVAVCKDVQGIGAIRMEGESMKGRVVPSRGATLAESGCVNCGQCISVCPVGALRERDDTDRIFELIADPDKYVIVQAAPSVRASIGETFRYPVGSVTKGKLAAALRRLGFDRVFDTVFGADLTIMEEATELIGRMNSGKNMPMFTSCCPGWISYCEENHPELLDHISTCKSPQQMAGAMIKTYLAEKEGIDKDRIVVVSVMPCTAKKCELTRDDENAGGVPDVDFSITNRELGRMIERADIPFIALEDEDFDLPLGIGTGAGTIFGATGGVMEAALRTANDWVNGTSQKAIDYKEVRGIEGVKEAVYKVGKTDLKVAAVSGLANTEKLLEKIKSGEAVYDFVEVMACPGGCVNGGGQPQQMAEKRTVIDIRKNRAEGLYHLDERCSVRKSYENSAIKELYSSYLGEPGSEKAHAYLHTTYQAKGE</sequence>
<keyword evidence="3" id="KW-0677">Repeat</keyword>
<gene>
    <name evidence="8" type="ORF">IAA08_08355</name>
</gene>
<comment type="caution">
    <text evidence="8">The sequence shown here is derived from an EMBL/GenBank/DDBJ whole genome shotgun (WGS) entry which is preliminary data.</text>
</comment>
<evidence type="ECO:0000256" key="1">
    <source>
        <dbReference type="ARBA" id="ARBA00022485"/>
    </source>
</evidence>
<dbReference type="InterPro" id="IPR009016">
    <property type="entry name" value="Fe_hydrogenase"/>
</dbReference>
<dbReference type="InterPro" id="IPR004108">
    <property type="entry name" value="Fe_hydrogenase_lsu_C"/>
</dbReference>
<evidence type="ECO:0000259" key="7">
    <source>
        <dbReference type="PROSITE" id="PS51839"/>
    </source>
</evidence>
<dbReference type="AlphaFoldDB" id="A0A9D2IGP5"/>
<dbReference type="Pfam" id="PF02906">
    <property type="entry name" value="Fe_hyd_lg_C"/>
    <property type="match status" value="1"/>
</dbReference>
<dbReference type="SMART" id="SM00929">
    <property type="entry name" value="NADH-G_4Fe-4S_3"/>
    <property type="match status" value="1"/>
</dbReference>
<reference evidence="8" key="2">
    <citation type="submission" date="2021-04" db="EMBL/GenBank/DDBJ databases">
        <authorList>
            <person name="Gilroy R."/>
        </authorList>
    </citation>
    <scope>NUCLEOTIDE SEQUENCE</scope>
    <source>
        <strain evidence="8">CHK192-9172</strain>
    </source>
</reference>
<reference evidence="8" key="1">
    <citation type="journal article" date="2021" name="PeerJ">
        <title>Extensive microbial diversity within the chicken gut microbiome revealed by metagenomics and culture.</title>
        <authorList>
            <person name="Gilroy R."/>
            <person name="Ravi A."/>
            <person name="Getino M."/>
            <person name="Pursley I."/>
            <person name="Horton D.L."/>
            <person name="Alikhan N.F."/>
            <person name="Baker D."/>
            <person name="Gharbi K."/>
            <person name="Hall N."/>
            <person name="Watson M."/>
            <person name="Adriaenssens E.M."/>
            <person name="Foster-Nyarko E."/>
            <person name="Jarju S."/>
            <person name="Secka A."/>
            <person name="Antonio M."/>
            <person name="Oren A."/>
            <person name="Chaudhuri R.R."/>
            <person name="La Ragione R."/>
            <person name="Hildebrand F."/>
            <person name="Pallen M.J."/>
        </authorList>
    </citation>
    <scope>NUCLEOTIDE SEQUENCE</scope>
    <source>
        <strain evidence="8">CHK192-9172</strain>
    </source>
</reference>
<dbReference type="InterPro" id="IPR003149">
    <property type="entry name" value="Fe_hydrogenase_ssu"/>
</dbReference>
<dbReference type="Pfam" id="PF10588">
    <property type="entry name" value="NADH-G_4Fe-4S_3"/>
    <property type="match status" value="1"/>
</dbReference>
<feature type="domain" description="4Fe-4S ferredoxin-type" evidence="6">
    <location>
        <begin position="142"/>
        <end position="175"/>
    </location>
</feature>
<dbReference type="Gene3D" id="3.40.50.1780">
    <property type="match status" value="1"/>
</dbReference>
<evidence type="ECO:0000256" key="5">
    <source>
        <dbReference type="ARBA" id="ARBA00023014"/>
    </source>
</evidence>
<dbReference type="GO" id="GO:0008901">
    <property type="term" value="F:ferredoxin hydrogenase activity"/>
    <property type="evidence" value="ECO:0007669"/>
    <property type="project" value="InterPro"/>
</dbReference>
<keyword evidence="4" id="KW-0408">Iron</keyword>
<feature type="domain" description="4Fe-4S His(Cys)3-ligated-type" evidence="7">
    <location>
        <begin position="84"/>
        <end position="123"/>
    </location>
</feature>
<dbReference type="InterPro" id="IPR017900">
    <property type="entry name" value="4Fe4S_Fe_S_CS"/>
</dbReference>
<name>A0A9D2IGP5_9FIRM</name>
<dbReference type="Gene3D" id="3.30.70.20">
    <property type="match status" value="1"/>
</dbReference>
<dbReference type="Gene3D" id="3.40.950.10">
    <property type="entry name" value="Fe-only Hydrogenase (Larger Subunit), Chain L, domain 3"/>
    <property type="match status" value="1"/>
</dbReference>
<evidence type="ECO:0000259" key="6">
    <source>
        <dbReference type="PROSITE" id="PS51379"/>
    </source>
</evidence>
<keyword evidence="2" id="KW-0479">Metal-binding</keyword>
<dbReference type="Gene3D" id="4.10.260.20">
    <property type="entry name" value="Iron hydrogenase, small subunit"/>
    <property type="match status" value="1"/>
</dbReference>
<dbReference type="InterPro" id="IPR017896">
    <property type="entry name" value="4Fe4S_Fe-S-bd"/>
</dbReference>
<evidence type="ECO:0000256" key="2">
    <source>
        <dbReference type="ARBA" id="ARBA00022723"/>
    </source>
</evidence>
<dbReference type="Pfam" id="PF12838">
    <property type="entry name" value="Fer4_7"/>
    <property type="match status" value="1"/>
</dbReference>
<dbReference type="SUPFAM" id="SSF53920">
    <property type="entry name" value="Fe-only hydrogenase"/>
    <property type="match status" value="1"/>
</dbReference>